<dbReference type="PANTHER" id="PTHR41773:SF1">
    <property type="entry name" value="RELA_SPOT DOMAIN-CONTAINING PROTEIN"/>
    <property type="match status" value="1"/>
</dbReference>
<dbReference type="SUPFAM" id="SSF81301">
    <property type="entry name" value="Nucleotidyltransferase"/>
    <property type="match status" value="1"/>
</dbReference>
<protein>
    <submittedName>
        <fullName evidence="3">GTP pyrophosphokinase</fullName>
    </submittedName>
</protein>
<sequence>MINKEEFLKTCNLTEDDLTAARISWEELTEIYEDYMSKTKLFRHLGKEFVDEYIYDIERAGIHSYRYRTKNPMHLLEKIIRKRKENYAKFEHINKSNYHKYITDLIGIRVFFLYREDWIHFHKFITSMFENDPNNYIEDRLRDFDEDPEHCYIAERPKVYKRSGDTRIYDSTQIEVRTGGYYRSLHYIIKYHGYYLEIQGRTLFEEGWSEIDHDIVYPYYKDDEMLTEFSGLLNRLSGMADEMSSYFRKMKELREEEPDKKIKDLL</sequence>
<gene>
    <name evidence="3" type="ORF">DWX03_03775</name>
</gene>
<dbReference type="EMBL" id="QRXJ01000004">
    <property type="protein sequence ID" value="RGT91542.1"/>
    <property type="molecule type" value="Genomic_DNA"/>
</dbReference>
<keyword evidence="3" id="KW-0418">Kinase</keyword>
<comment type="caution">
    <text evidence="3">The sequence shown here is derived from an EMBL/GenBank/DDBJ whole genome shotgun (WGS) entry which is preliminary data.</text>
</comment>
<evidence type="ECO:0000313" key="4">
    <source>
        <dbReference type="Proteomes" id="UP000283360"/>
    </source>
</evidence>
<comment type="pathway">
    <text evidence="1">Purine metabolism; ppGpp biosynthesis; ppGpp from GTP: step 1/2.</text>
</comment>
<organism evidence="3 4">
    <name type="scientific">Coprococcus comes</name>
    <dbReference type="NCBI Taxonomy" id="410072"/>
    <lineage>
        <taxon>Bacteria</taxon>
        <taxon>Bacillati</taxon>
        <taxon>Bacillota</taxon>
        <taxon>Clostridia</taxon>
        <taxon>Lachnospirales</taxon>
        <taxon>Lachnospiraceae</taxon>
        <taxon>Coprococcus</taxon>
    </lineage>
</organism>
<dbReference type="Gene3D" id="3.30.460.10">
    <property type="entry name" value="Beta Polymerase, domain 2"/>
    <property type="match status" value="1"/>
</dbReference>
<keyword evidence="3" id="KW-0808">Transferase</keyword>
<dbReference type="PANTHER" id="PTHR41773">
    <property type="entry name" value="GTP PYROPHOSPHATASE-RELATED"/>
    <property type="match status" value="1"/>
</dbReference>
<evidence type="ECO:0000259" key="2">
    <source>
        <dbReference type="SMART" id="SM00954"/>
    </source>
</evidence>
<dbReference type="UniPathway" id="UPA00908">
    <property type="reaction ID" value="UER00884"/>
</dbReference>
<dbReference type="Proteomes" id="UP000283360">
    <property type="component" value="Unassembled WGS sequence"/>
</dbReference>
<name>A0A3R5X9A3_9FIRM</name>
<accession>A0A3R5X9A3</accession>
<dbReference type="InterPro" id="IPR043519">
    <property type="entry name" value="NT_sf"/>
</dbReference>
<dbReference type="Pfam" id="PF04607">
    <property type="entry name" value="RelA_SpoT"/>
    <property type="match status" value="1"/>
</dbReference>
<dbReference type="GO" id="GO:0016301">
    <property type="term" value="F:kinase activity"/>
    <property type="evidence" value="ECO:0007669"/>
    <property type="project" value="UniProtKB-KW"/>
</dbReference>
<dbReference type="CDD" id="cd05399">
    <property type="entry name" value="NT_Rel-Spo_like"/>
    <property type="match status" value="1"/>
</dbReference>
<dbReference type="AlphaFoldDB" id="A0A3R5X9A3"/>
<dbReference type="SMART" id="SM00954">
    <property type="entry name" value="RelA_SpoT"/>
    <property type="match status" value="1"/>
</dbReference>
<evidence type="ECO:0000256" key="1">
    <source>
        <dbReference type="ARBA" id="ARBA00004976"/>
    </source>
</evidence>
<dbReference type="GO" id="GO:0015970">
    <property type="term" value="P:guanosine tetraphosphate biosynthetic process"/>
    <property type="evidence" value="ECO:0007669"/>
    <property type="project" value="UniProtKB-UniPathway"/>
</dbReference>
<feature type="domain" description="RelA/SpoT" evidence="2">
    <location>
        <begin position="67"/>
        <end position="223"/>
    </location>
</feature>
<reference evidence="3 4" key="1">
    <citation type="submission" date="2018-08" db="EMBL/GenBank/DDBJ databases">
        <title>A genome reference for cultivated species of the human gut microbiota.</title>
        <authorList>
            <person name="Zou Y."/>
            <person name="Xue W."/>
            <person name="Luo G."/>
        </authorList>
    </citation>
    <scope>NUCLEOTIDE SEQUENCE [LARGE SCALE GENOMIC DNA]</scope>
    <source>
        <strain evidence="3 4">AF18-12LB</strain>
    </source>
</reference>
<dbReference type="InterPro" id="IPR007685">
    <property type="entry name" value="RelA_SpoT"/>
</dbReference>
<evidence type="ECO:0000313" key="3">
    <source>
        <dbReference type="EMBL" id="RGT91542.1"/>
    </source>
</evidence>
<proteinExistence type="predicted"/>
<dbReference type="RefSeq" id="WP_117834582.1">
    <property type="nucleotide sequence ID" value="NZ_JADNLX010000005.1"/>
</dbReference>
<keyword evidence="4" id="KW-1185">Reference proteome</keyword>